<comment type="similarity">
    <text evidence="1">Belongs to the LOR family.</text>
</comment>
<dbReference type="InterPro" id="IPR007612">
    <property type="entry name" value="LOR"/>
</dbReference>
<dbReference type="EMBL" id="CP066294">
    <property type="protein sequence ID" value="QQL48155.1"/>
    <property type="molecule type" value="Genomic_DNA"/>
</dbReference>
<organism evidence="2 3">
    <name type="scientific">Streptococcus mutans</name>
    <dbReference type="NCBI Taxonomy" id="1309"/>
    <lineage>
        <taxon>Bacteria</taxon>
        <taxon>Bacillati</taxon>
        <taxon>Bacillota</taxon>
        <taxon>Bacilli</taxon>
        <taxon>Lactobacillales</taxon>
        <taxon>Streptococcaceae</taxon>
        <taxon>Streptococcus</taxon>
    </lineage>
</organism>
<evidence type="ECO:0000256" key="1">
    <source>
        <dbReference type="ARBA" id="ARBA00005437"/>
    </source>
</evidence>
<dbReference type="Pfam" id="PF04525">
    <property type="entry name" value="LOR"/>
    <property type="match status" value="1"/>
</dbReference>
<reference evidence="3" key="1">
    <citation type="submission" date="2020-12" db="EMBL/GenBank/DDBJ databases">
        <authorList>
            <person name="Wen Z.T."/>
        </authorList>
    </citation>
    <scope>NUCLEOTIDE SEQUENCE [LARGE SCALE GENOMIC DNA]</scope>
    <source>
        <strain evidence="3">27-3</strain>
    </source>
</reference>
<name>A0AAX1K5X8_STRMG</name>
<dbReference type="InterPro" id="IPR038595">
    <property type="entry name" value="LOR_sf"/>
</dbReference>
<sequence length="166" mass="19450">MKSFQIKQKMWSPGGKFTITDELGIPTYQVEGSIFKIPKTFIISDMQGKQISRIQRKTWTFLPKFYVNLHDGSTFFLKRDLSFFKPHYTIKDLDMEIQGDFWDMHFRLLQNDQEVASISQEWLRLTSTYNIEVYDDQYADLVISLVIAIDYVKAIEKSSARSSASH</sequence>
<dbReference type="Gene3D" id="2.40.160.200">
    <property type="entry name" value="LURP1-related"/>
    <property type="match status" value="1"/>
</dbReference>
<dbReference type="InterPro" id="IPR025659">
    <property type="entry name" value="Tubby-like_C"/>
</dbReference>
<dbReference type="RefSeq" id="WP_002270613.1">
    <property type="nucleotide sequence ID" value="NZ_CP066294.2"/>
</dbReference>
<evidence type="ECO:0000313" key="2">
    <source>
        <dbReference type="EMBL" id="QQL48155.1"/>
    </source>
</evidence>
<accession>A0AAX1K5X8</accession>
<gene>
    <name evidence="2" type="ORF">IGS65_004745</name>
</gene>
<proteinExistence type="inferred from homology"/>
<dbReference type="Proteomes" id="UP000595884">
    <property type="component" value="Chromosome"/>
</dbReference>
<protein>
    <submittedName>
        <fullName evidence="2">LURP-one-related family protein</fullName>
    </submittedName>
</protein>
<dbReference type="SUPFAM" id="SSF54518">
    <property type="entry name" value="Tubby C-terminal domain-like"/>
    <property type="match status" value="1"/>
</dbReference>
<dbReference type="AlphaFoldDB" id="A0AAX1K5X8"/>
<evidence type="ECO:0000313" key="3">
    <source>
        <dbReference type="Proteomes" id="UP000595884"/>
    </source>
</evidence>